<dbReference type="EMBL" id="JBHSGF010000001">
    <property type="protein sequence ID" value="MFC4553892.1"/>
    <property type="molecule type" value="Genomic_DNA"/>
</dbReference>
<keyword evidence="2" id="KW-0808">Transferase</keyword>
<dbReference type="RefSeq" id="WP_164471291.1">
    <property type="nucleotide sequence ID" value="NZ_CP033325.1"/>
</dbReference>
<organism evidence="2 3">
    <name type="scientific">Georgenia faecalis</name>
    <dbReference type="NCBI Taxonomy" id="2483799"/>
    <lineage>
        <taxon>Bacteria</taxon>
        <taxon>Bacillati</taxon>
        <taxon>Actinomycetota</taxon>
        <taxon>Actinomycetes</taxon>
        <taxon>Micrococcales</taxon>
        <taxon>Bogoriellaceae</taxon>
        <taxon>Georgenia</taxon>
    </lineage>
</organism>
<dbReference type="GO" id="GO:0016740">
    <property type="term" value="F:transferase activity"/>
    <property type="evidence" value="ECO:0007669"/>
    <property type="project" value="UniProtKB-KW"/>
</dbReference>
<sequence length="339" mass="37043">MNITDLHYLSTLRTATETILREALGEAPKPIALLDAPRHRNLGDSLIWLGELQYLTSLGHEIVYTADIGRFFSDDIARLPADTVLVLHGGGNFGDLYPAHDSFRRHIVEAHGDRRIVVMPQSIHYQDHETLRHAGAAYSRAADLTLLVRENRSLDIAKENFQGVDVRYCYDAALGAPIEDTKSSARDGILTLARGDQEALPADLSLARTAGMRDWEFTPLNSAAWKGAIAVGAAYKRLPGMARRPFYRANLAALDYCLRLNVSAALHQFSGRSAVATNRLHAHILAALLGIPHAVADNSYGKVSSIYEEYTGAFSTAHLVDSLSEAVTTANDLSRAGSR</sequence>
<keyword evidence="3" id="KW-1185">Reference proteome</keyword>
<reference evidence="3" key="1">
    <citation type="journal article" date="2019" name="Int. J. Syst. Evol. Microbiol.">
        <title>The Global Catalogue of Microorganisms (GCM) 10K type strain sequencing project: providing services to taxonomists for standard genome sequencing and annotation.</title>
        <authorList>
            <consortium name="The Broad Institute Genomics Platform"/>
            <consortium name="The Broad Institute Genome Sequencing Center for Infectious Disease"/>
            <person name="Wu L."/>
            <person name="Ma J."/>
        </authorList>
    </citation>
    <scope>NUCLEOTIDE SEQUENCE [LARGE SCALE GENOMIC DNA]</scope>
    <source>
        <strain evidence="3">JCM 3369</strain>
    </source>
</reference>
<name>A0ABV9D540_9MICO</name>
<dbReference type="Pfam" id="PF04230">
    <property type="entry name" value="PS_pyruv_trans"/>
    <property type="match status" value="1"/>
</dbReference>
<proteinExistence type="predicted"/>
<evidence type="ECO:0000313" key="3">
    <source>
        <dbReference type="Proteomes" id="UP001595955"/>
    </source>
</evidence>
<dbReference type="Proteomes" id="UP001595955">
    <property type="component" value="Unassembled WGS sequence"/>
</dbReference>
<evidence type="ECO:0000313" key="2">
    <source>
        <dbReference type="EMBL" id="MFC4553892.1"/>
    </source>
</evidence>
<evidence type="ECO:0000259" key="1">
    <source>
        <dbReference type="Pfam" id="PF04230"/>
    </source>
</evidence>
<protein>
    <submittedName>
        <fullName evidence="2">Polysaccharide pyruvyl transferase family protein</fullName>
    </submittedName>
</protein>
<feature type="domain" description="Polysaccharide pyruvyl transferase" evidence="1">
    <location>
        <begin position="41"/>
        <end position="299"/>
    </location>
</feature>
<gene>
    <name evidence="2" type="ORF">ACFO3F_01405</name>
</gene>
<comment type="caution">
    <text evidence="2">The sequence shown here is derived from an EMBL/GenBank/DDBJ whole genome shotgun (WGS) entry which is preliminary data.</text>
</comment>
<accession>A0ABV9D540</accession>
<dbReference type="InterPro" id="IPR007345">
    <property type="entry name" value="Polysacch_pyruvyl_Trfase"/>
</dbReference>